<dbReference type="InterPro" id="IPR016186">
    <property type="entry name" value="C-type_lectin-like/link_sf"/>
</dbReference>
<dbReference type="CDD" id="cd00037">
    <property type="entry name" value="CLECT"/>
    <property type="match status" value="1"/>
</dbReference>
<reference evidence="3" key="2">
    <citation type="submission" date="2025-09" db="UniProtKB">
        <authorList>
            <consortium name="Ensembl"/>
        </authorList>
    </citation>
    <scope>IDENTIFICATION</scope>
</reference>
<evidence type="ECO:0000256" key="1">
    <source>
        <dbReference type="SAM" id="MobiDB-lite"/>
    </source>
</evidence>
<feature type="chain" id="PRO_5034118254" description="C-type lectin domain-containing protein" evidence="2">
    <location>
        <begin position="19"/>
        <end position="109"/>
    </location>
</feature>
<keyword evidence="2" id="KW-0732">Signal</keyword>
<evidence type="ECO:0000313" key="3">
    <source>
        <dbReference type="Ensembl" id="ENSOSIP00000050787.1"/>
    </source>
</evidence>
<name>A0A8C8A0D5_9TELE</name>
<evidence type="ECO:0000313" key="4">
    <source>
        <dbReference type="Proteomes" id="UP000694383"/>
    </source>
</evidence>
<dbReference type="Gene3D" id="3.10.100.10">
    <property type="entry name" value="Mannose-Binding Protein A, subunit A"/>
    <property type="match status" value="1"/>
</dbReference>
<dbReference type="SUPFAM" id="SSF56436">
    <property type="entry name" value="C-type lectin-like"/>
    <property type="match status" value="1"/>
</dbReference>
<keyword evidence="4" id="KW-1185">Reference proteome</keyword>
<reference evidence="3" key="1">
    <citation type="submission" date="2025-08" db="UniProtKB">
        <authorList>
            <consortium name="Ensembl"/>
        </authorList>
    </citation>
    <scope>IDENTIFICATION</scope>
</reference>
<protein>
    <recommendedName>
        <fullName evidence="5">C-type lectin domain-containing protein</fullName>
    </recommendedName>
</protein>
<dbReference type="Proteomes" id="UP000694383">
    <property type="component" value="Unplaced"/>
</dbReference>
<feature type="compositionally biased region" description="Polar residues" evidence="1">
    <location>
        <begin position="87"/>
        <end position="109"/>
    </location>
</feature>
<dbReference type="InterPro" id="IPR016187">
    <property type="entry name" value="CTDL_fold"/>
</dbReference>
<organism evidence="3 4">
    <name type="scientific">Oryzias sinensis</name>
    <name type="common">Chinese medaka</name>
    <dbReference type="NCBI Taxonomy" id="183150"/>
    <lineage>
        <taxon>Eukaryota</taxon>
        <taxon>Metazoa</taxon>
        <taxon>Chordata</taxon>
        <taxon>Craniata</taxon>
        <taxon>Vertebrata</taxon>
        <taxon>Euteleostomi</taxon>
        <taxon>Actinopterygii</taxon>
        <taxon>Neopterygii</taxon>
        <taxon>Teleostei</taxon>
        <taxon>Neoteleostei</taxon>
        <taxon>Acanthomorphata</taxon>
        <taxon>Ovalentaria</taxon>
        <taxon>Atherinomorphae</taxon>
        <taxon>Beloniformes</taxon>
        <taxon>Adrianichthyidae</taxon>
        <taxon>Oryziinae</taxon>
        <taxon>Oryzias</taxon>
    </lineage>
</organism>
<proteinExistence type="predicted"/>
<feature type="region of interest" description="Disordered" evidence="1">
    <location>
        <begin position="85"/>
        <end position="109"/>
    </location>
</feature>
<dbReference type="Ensembl" id="ENSOSIT00000053331.1">
    <property type="protein sequence ID" value="ENSOSIP00000050787.1"/>
    <property type="gene ID" value="ENSOSIG00000023618.1"/>
</dbReference>
<sequence>MKLAVLVLVCAAVAQTRADEKVVLEKKRLLYHASWTSFRGRHFHYFSSSMTWAEAESFCRSIGGNLASVKNSLENTKLLSLIKQKHGPTTSTPTGVPMSPTITLATRSA</sequence>
<feature type="signal peptide" evidence="2">
    <location>
        <begin position="1"/>
        <end position="18"/>
    </location>
</feature>
<accession>A0A8C8A0D5</accession>
<evidence type="ECO:0000256" key="2">
    <source>
        <dbReference type="SAM" id="SignalP"/>
    </source>
</evidence>
<dbReference type="GeneTree" id="ENSGT01140000286396"/>
<evidence type="ECO:0008006" key="5">
    <source>
        <dbReference type="Google" id="ProtNLM"/>
    </source>
</evidence>
<dbReference type="AlphaFoldDB" id="A0A8C8A0D5"/>